<evidence type="ECO:0000313" key="3">
    <source>
        <dbReference type="RefSeq" id="XP_060675381.1"/>
    </source>
</evidence>
<keyword evidence="1" id="KW-0472">Membrane</keyword>
<gene>
    <name evidence="3 4" type="primary">LOC112491097</name>
</gene>
<dbReference type="CDD" id="cd21669">
    <property type="entry name" value="SMP_SF"/>
    <property type="match status" value="1"/>
</dbReference>
<dbReference type="PANTHER" id="PTHR47261">
    <property type="entry name" value="CALCIUM-DEPENDENT LIPID-BINDING (CALB DOMAIN) FAMILY PROTEIN"/>
    <property type="match status" value="1"/>
</dbReference>
<dbReference type="GeneID" id="112491097"/>
<accession>A0ABM4AF72</accession>
<dbReference type="RefSeq" id="XP_060675381.1">
    <property type="nucleotide sequence ID" value="XM_060819398.1"/>
</dbReference>
<proteinExistence type="predicted"/>
<evidence type="ECO:0000256" key="1">
    <source>
        <dbReference type="SAM" id="Phobius"/>
    </source>
</evidence>
<evidence type="ECO:0000313" key="2">
    <source>
        <dbReference type="Proteomes" id="UP001652623"/>
    </source>
</evidence>
<sequence>MDLYTKLKGGASWRKQMPKLAVLLGLSDKMPALYQIGLRYTGGACMLLMLSLKFGIIPTVMPIGVRDFDIDGGLWVKLRLIPTEPFVGAVSWAFIALPKIKFVLAPFRLFNLMALI</sequence>
<feature type="transmembrane region" description="Helical" evidence="1">
    <location>
        <begin position="40"/>
        <end position="65"/>
    </location>
</feature>
<name>A0ABM4AF72_ZIZJJ</name>
<reference evidence="3 4" key="1">
    <citation type="submission" date="2025-05" db="UniProtKB">
        <authorList>
            <consortium name="RefSeq"/>
        </authorList>
    </citation>
    <scope>IDENTIFICATION</scope>
    <source>
        <tissue evidence="3 4">Seedling</tissue>
    </source>
</reference>
<keyword evidence="1" id="KW-1133">Transmembrane helix</keyword>
<dbReference type="PANTHER" id="PTHR47261:SF2">
    <property type="entry name" value="CALCIUM-DEPENDENT LIPID-BINDING (CALB DOMAIN) FAMILY PROTEIN"/>
    <property type="match status" value="1"/>
</dbReference>
<keyword evidence="1" id="KW-0812">Transmembrane</keyword>
<keyword evidence="2" id="KW-1185">Reference proteome</keyword>
<protein>
    <submittedName>
        <fullName evidence="3">Uncharacterized protein LOC112491097 isoform X2</fullName>
    </submittedName>
    <submittedName>
        <fullName evidence="4">Uncharacterized protein LOC112491097 isoform X3</fullName>
    </submittedName>
</protein>
<evidence type="ECO:0000313" key="4">
    <source>
        <dbReference type="RefSeq" id="XP_060675382.1"/>
    </source>
</evidence>
<dbReference type="Proteomes" id="UP001652623">
    <property type="component" value="Chromosome 8"/>
</dbReference>
<organism evidence="2 3">
    <name type="scientific">Ziziphus jujuba</name>
    <name type="common">Chinese jujube</name>
    <name type="synonym">Ziziphus sativa</name>
    <dbReference type="NCBI Taxonomy" id="326968"/>
    <lineage>
        <taxon>Eukaryota</taxon>
        <taxon>Viridiplantae</taxon>
        <taxon>Streptophyta</taxon>
        <taxon>Embryophyta</taxon>
        <taxon>Tracheophyta</taxon>
        <taxon>Spermatophyta</taxon>
        <taxon>Magnoliopsida</taxon>
        <taxon>eudicotyledons</taxon>
        <taxon>Gunneridae</taxon>
        <taxon>Pentapetalae</taxon>
        <taxon>rosids</taxon>
        <taxon>fabids</taxon>
        <taxon>Rosales</taxon>
        <taxon>Rhamnaceae</taxon>
        <taxon>Paliureae</taxon>
        <taxon>Ziziphus</taxon>
    </lineage>
</organism>
<dbReference type="RefSeq" id="XP_060675382.1">
    <property type="nucleotide sequence ID" value="XM_060819399.1"/>
</dbReference>
<feature type="transmembrane region" description="Helical" evidence="1">
    <location>
        <begin position="85"/>
        <end position="104"/>
    </location>
</feature>